<evidence type="ECO:0008006" key="3">
    <source>
        <dbReference type="Google" id="ProtNLM"/>
    </source>
</evidence>
<dbReference type="InterPro" id="IPR014717">
    <property type="entry name" value="Transl_elong_EF1B/ribsomal_bS6"/>
</dbReference>
<evidence type="ECO:0000313" key="2">
    <source>
        <dbReference type="Proteomes" id="UP000178873"/>
    </source>
</evidence>
<dbReference type="Gene3D" id="3.30.70.60">
    <property type="match status" value="1"/>
</dbReference>
<gene>
    <name evidence="1" type="ORF">A2664_02030</name>
</gene>
<name>A0A1G2M2U5_9BACT</name>
<dbReference type="EMBL" id="MHRF01000007">
    <property type="protein sequence ID" value="OHA18226.1"/>
    <property type="molecule type" value="Genomic_DNA"/>
</dbReference>
<organism evidence="1 2">
    <name type="scientific">Candidatus Taylorbacteria bacterium RIFCSPHIGHO2_01_FULL_46_22b</name>
    <dbReference type="NCBI Taxonomy" id="1802301"/>
    <lineage>
        <taxon>Bacteria</taxon>
        <taxon>Candidatus Tayloriibacteriota</taxon>
    </lineage>
</organism>
<protein>
    <recommendedName>
        <fullName evidence="3">Pilus assembly protein PilO</fullName>
    </recommendedName>
</protein>
<dbReference type="AlphaFoldDB" id="A0A1G2M2U5"/>
<reference evidence="1 2" key="1">
    <citation type="journal article" date="2016" name="Nat. Commun.">
        <title>Thousands of microbial genomes shed light on interconnected biogeochemical processes in an aquifer system.</title>
        <authorList>
            <person name="Anantharaman K."/>
            <person name="Brown C.T."/>
            <person name="Hug L.A."/>
            <person name="Sharon I."/>
            <person name="Castelle C.J."/>
            <person name="Probst A.J."/>
            <person name="Thomas B.C."/>
            <person name="Singh A."/>
            <person name="Wilkins M.J."/>
            <person name="Karaoz U."/>
            <person name="Brodie E.L."/>
            <person name="Williams K.H."/>
            <person name="Hubbard S.S."/>
            <person name="Banfield J.F."/>
        </authorList>
    </citation>
    <scope>NUCLEOTIDE SEQUENCE [LARGE SCALE GENOMIC DNA]</scope>
</reference>
<accession>A0A1G2M2U5</accession>
<dbReference type="STRING" id="1802301.A2664_02030"/>
<comment type="caution">
    <text evidence="1">The sequence shown here is derived from an EMBL/GenBank/DDBJ whole genome shotgun (WGS) entry which is preliminary data.</text>
</comment>
<evidence type="ECO:0000313" key="1">
    <source>
        <dbReference type="EMBL" id="OHA18226.1"/>
    </source>
</evidence>
<proteinExistence type="predicted"/>
<dbReference type="Proteomes" id="UP000178873">
    <property type="component" value="Unassembled WGS sequence"/>
</dbReference>
<sequence length="211" mass="22537">MIIVSVLAFFLFLRPHYATIKDLQAEKQEYERAVNNANEARALRSRLLATRDSFSPEDWKKLEILLPAKADGVGLARMVSSVASIFGISVDSFSFSEGGASSGAAASVPAVTPTSSGFGTSPEGGSSSAAPISFTDIEKQTMNLKVTFKARYQDFTSFVRALEKSLTLLDITDLSIMGNAPTGGTSGGSNKTVPSNGVYNFNLGIDTYWIQ</sequence>